<evidence type="ECO:0000313" key="1">
    <source>
        <dbReference type="EMBL" id="CEG08708.1"/>
    </source>
</evidence>
<gene>
    <name evidence="1" type="ORF">BN961_02126</name>
</gene>
<dbReference type="RefSeq" id="WP_048756563.1">
    <property type="nucleotide sequence ID" value="NZ_CCAZ020000001.1"/>
</dbReference>
<proteinExistence type="predicted"/>
<keyword evidence="2" id="KW-1185">Reference proteome</keyword>
<dbReference type="EMBL" id="CCAZ020000001">
    <property type="protein sequence ID" value="CEG08708.1"/>
    <property type="molecule type" value="Genomic_DNA"/>
</dbReference>
<name>A0A090N7J4_AFIFE</name>
<evidence type="ECO:0000313" key="2">
    <source>
        <dbReference type="Proteomes" id="UP000035762"/>
    </source>
</evidence>
<dbReference type="Proteomes" id="UP000035762">
    <property type="component" value="Unassembled WGS sequence"/>
</dbReference>
<organism evidence="1 2">
    <name type="scientific">Afipia felis</name>
    <name type="common">Cat scratch disease bacillus</name>
    <dbReference type="NCBI Taxonomy" id="1035"/>
    <lineage>
        <taxon>Bacteria</taxon>
        <taxon>Pseudomonadati</taxon>
        <taxon>Pseudomonadota</taxon>
        <taxon>Alphaproteobacteria</taxon>
        <taxon>Hyphomicrobiales</taxon>
        <taxon>Nitrobacteraceae</taxon>
        <taxon>Afipia</taxon>
    </lineage>
</organism>
<reference evidence="1 2" key="1">
    <citation type="journal article" date="2014" name="Genome Announc.">
        <title>Genome Sequence of Afipia felis Strain 76713, Isolated in Hospital Water Using an Amoeba Co-Culture Procedure.</title>
        <authorList>
            <person name="Benamar S."/>
            <person name="La Scola B."/>
            <person name="Croce O."/>
        </authorList>
    </citation>
    <scope>NUCLEOTIDE SEQUENCE [LARGE SCALE GENOMIC DNA]</scope>
    <source>
        <strain evidence="1 2">76713</strain>
    </source>
</reference>
<protein>
    <submittedName>
        <fullName evidence="1">Uncharacterized protein</fullName>
    </submittedName>
</protein>
<dbReference type="STRING" id="1035.BN961_02126"/>
<dbReference type="AlphaFoldDB" id="A0A090N7J4"/>
<comment type="caution">
    <text evidence="1">The sequence shown here is derived from an EMBL/GenBank/DDBJ whole genome shotgun (WGS) entry which is preliminary data.</text>
</comment>
<accession>A0A090N7J4</accession>
<dbReference type="OrthoDB" id="8397288at2"/>
<sequence>MKWLLWALFGNDEDGQWGQNSGVPGYQDQPDSVWLRICWWFRNPFHNLFFHVLRWPGGPFLSVSHCFYIGFRPDPDNPARDGVFGMALFRGYGE</sequence>